<proteinExistence type="predicted"/>
<evidence type="ECO:0000256" key="1">
    <source>
        <dbReference type="SAM" id="MobiDB-lite"/>
    </source>
</evidence>
<feature type="non-terminal residue" evidence="2">
    <location>
        <position position="1"/>
    </location>
</feature>
<dbReference type="AlphaFoldDB" id="A0A6J4VI11"/>
<feature type="compositionally biased region" description="Basic residues" evidence="1">
    <location>
        <begin position="160"/>
        <end position="175"/>
    </location>
</feature>
<organism evidence="2">
    <name type="scientific">uncultured Thermomicrobiales bacterium</name>
    <dbReference type="NCBI Taxonomy" id="1645740"/>
    <lineage>
        <taxon>Bacteria</taxon>
        <taxon>Pseudomonadati</taxon>
        <taxon>Thermomicrobiota</taxon>
        <taxon>Thermomicrobia</taxon>
        <taxon>Thermomicrobiales</taxon>
        <taxon>environmental samples</taxon>
    </lineage>
</organism>
<reference evidence="2" key="1">
    <citation type="submission" date="2020-02" db="EMBL/GenBank/DDBJ databases">
        <authorList>
            <person name="Meier V. D."/>
        </authorList>
    </citation>
    <scope>NUCLEOTIDE SEQUENCE</scope>
    <source>
        <strain evidence="2">AVDCRST_MAG19</strain>
    </source>
</reference>
<feature type="non-terminal residue" evidence="2">
    <location>
        <position position="220"/>
    </location>
</feature>
<accession>A0A6J4VI11</accession>
<feature type="compositionally biased region" description="Gly residues" evidence="1">
    <location>
        <begin position="181"/>
        <end position="192"/>
    </location>
</feature>
<dbReference type="EMBL" id="CADCWL010000206">
    <property type="protein sequence ID" value="CAA9579168.1"/>
    <property type="molecule type" value="Genomic_DNA"/>
</dbReference>
<sequence>GGDRHPRDRRLPRRAGAEPVPAPGRGDGPPRPPAAGDGLHPRHAALQLRGEFADGERGRPAPRRVRLCRPRRVPHRHGGGVAGLAADRRDGRLPRRNVAARLPAADAGRQVARHAGDGAPVDDGGGSARCHAGGLADPPAAGGAPAGGDRTLRRPLPVRDRHRRLGLRPGRARRAPRGDPGRGGGDRGGGSRVGRARRSGRLRPGPRAGGPGHPGLSPAV</sequence>
<gene>
    <name evidence="2" type="ORF">AVDCRST_MAG19-3663</name>
</gene>
<protein>
    <submittedName>
        <fullName evidence="2">Uncharacterized protein</fullName>
    </submittedName>
</protein>
<name>A0A6J4VI11_9BACT</name>
<feature type="compositionally biased region" description="Low complexity" evidence="1">
    <location>
        <begin position="132"/>
        <end position="149"/>
    </location>
</feature>
<feature type="compositionally biased region" description="Basic residues" evidence="1">
    <location>
        <begin position="60"/>
        <end position="78"/>
    </location>
</feature>
<evidence type="ECO:0000313" key="2">
    <source>
        <dbReference type="EMBL" id="CAA9579168.1"/>
    </source>
</evidence>
<feature type="region of interest" description="Disordered" evidence="1">
    <location>
        <begin position="1"/>
        <end position="220"/>
    </location>
</feature>